<dbReference type="InterPro" id="IPR036890">
    <property type="entry name" value="HATPase_C_sf"/>
</dbReference>
<keyword evidence="20" id="KW-1185">Reference proteome</keyword>
<dbReference type="PANTHER" id="PTHR41523:SF8">
    <property type="entry name" value="ETHYLENE RESPONSE SENSOR PROTEIN"/>
    <property type="match status" value="1"/>
</dbReference>
<gene>
    <name evidence="19" type="ORF">YBN1229_v1_1301</name>
</gene>
<keyword evidence="6" id="KW-0716">Sensory transduction</keyword>
<dbReference type="EMBL" id="LN829119">
    <property type="protein sequence ID" value="CPR17536.1"/>
    <property type="molecule type" value="Genomic_DNA"/>
</dbReference>
<evidence type="ECO:0000256" key="4">
    <source>
        <dbReference type="ARBA" id="ARBA00022543"/>
    </source>
</evidence>
<keyword evidence="8" id="KW-0288">FMN</keyword>
<dbReference type="InterPro" id="IPR013656">
    <property type="entry name" value="PAS_4"/>
</dbReference>
<dbReference type="InterPro" id="IPR000014">
    <property type="entry name" value="PAS"/>
</dbReference>
<keyword evidence="7" id="KW-0285">Flavoprotein</keyword>
<evidence type="ECO:0000256" key="10">
    <source>
        <dbReference type="ARBA" id="ARBA00022737"/>
    </source>
</evidence>
<reference evidence="20" key="1">
    <citation type="submission" date="2015-02" db="EMBL/GenBank/DDBJ databases">
        <authorList>
            <person name="Chooi Y.-H."/>
        </authorList>
    </citation>
    <scope>NUCLEOTIDE SEQUENCE [LARGE SCALE GENOMIC DNA]</scope>
    <source>
        <strain evidence="20">strain Y</strain>
    </source>
</reference>
<feature type="domain" description="PAS" evidence="17">
    <location>
        <begin position="289"/>
        <end position="358"/>
    </location>
</feature>
<evidence type="ECO:0000256" key="8">
    <source>
        <dbReference type="ARBA" id="ARBA00022643"/>
    </source>
</evidence>
<evidence type="ECO:0000256" key="14">
    <source>
        <dbReference type="ARBA" id="ARBA00022991"/>
    </source>
</evidence>
<evidence type="ECO:0000256" key="3">
    <source>
        <dbReference type="ARBA" id="ARBA00021740"/>
    </source>
</evidence>
<evidence type="ECO:0000256" key="2">
    <source>
        <dbReference type="ARBA" id="ARBA00012438"/>
    </source>
</evidence>
<dbReference type="Gene3D" id="3.30.450.20">
    <property type="entry name" value="PAS domain"/>
    <property type="match status" value="3"/>
</dbReference>
<keyword evidence="10" id="KW-0677">Repeat</keyword>
<feature type="domain" description="PAS" evidence="17">
    <location>
        <begin position="167"/>
        <end position="237"/>
    </location>
</feature>
<evidence type="ECO:0000313" key="20">
    <source>
        <dbReference type="Proteomes" id="UP000033187"/>
    </source>
</evidence>
<dbReference type="Proteomes" id="UP000033187">
    <property type="component" value="Chromosome 1"/>
</dbReference>
<dbReference type="Pfam" id="PF08447">
    <property type="entry name" value="PAS_3"/>
    <property type="match status" value="1"/>
</dbReference>
<dbReference type="GO" id="GO:0006355">
    <property type="term" value="P:regulation of DNA-templated transcription"/>
    <property type="evidence" value="ECO:0007669"/>
    <property type="project" value="InterPro"/>
</dbReference>
<dbReference type="PROSITE" id="PS50112">
    <property type="entry name" value="PAS"/>
    <property type="match status" value="2"/>
</dbReference>
<feature type="domain" description="PAC" evidence="18">
    <location>
        <begin position="113"/>
        <end position="166"/>
    </location>
</feature>
<feature type="domain" description="PAC" evidence="18">
    <location>
        <begin position="359"/>
        <end position="413"/>
    </location>
</feature>
<proteinExistence type="predicted"/>
<evidence type="ECO:0000256" key="9">
    <source>
        <dbReference type="ARBA" id="ARBA00022679"/>
    </source>
</evidence>
<dbReference type="NCBIfam" id="TIGR00229">
    <property type="entry name" value="sensory_box"/>
    <property type="match status" value="2"/>
</dbReference>
<keyword evidence="12" id="KW-0418">Kinase</keyword>
<sequence length="616" mass="68813">MLHPSSLPAVQKPGNLRTVIDGLDWSKTRVGARHGWPASLKAAVDLILPSPVPMVILWGEDGTMIYNDGYAAIARHRHPEVLGKTVLENFPEIADFHRYILDEVLSGASLSFHDKHFVIETHHSPRDFWFDLDFSPIADETGKPGGVLAVVVDTSPRVRAQRAHEESDARLRMLADNIAQFAWTADETGNVFWFNKRWYEYTGTEPDEVEGCGWHKLLHPDDVDHVVKTVSHCFASGEAWEDTFQLRGRDGQYRWFLSRAMPIHDDDGRIIQWFGTNTDITKEREAAATNAQLATIVSTSADAIMSLSPEGAILSWNPGAERLLGYGAEEIIGRSEAILYPNGSESEFRNLYLQLKQGKSVHRDSVRRHKDGTSVDVAVSAAPIQRPDGRIFGYSAVLQDITERKRADARMRLVTRELSHRTKNLLAVIVSMVRQTARMCTDVEAYQDELVQRLHAMSASHDLLVAEDWAGASLRELIDAVLKPFGGGFVKVVQVDAPNAYLNAHAIQHIALALHELATNAVKYGAMSVPTGRVHIGWYFEDDKDQRRLKFTWREHGGPPVKRPQRTGFGHVVVARVVGRALEADVSYEFAETGIIWSISIPTDFVITEGTIRRAG</sequence>
<organism evidence="19 20">
    <name type="scientific">Candidatus Filomicrobium marinum</name>
    <dbReference type="NCBI Taxonomy" id="1608628"/>
    <lineage>
        <taxon>Bacteria</taxon>
        <taxon>Pseudomonadati</taxon>
        <taxon>Pseudomonadota</taxon>
        <taxon>Alphaproteobacteria</taxon>
        <taxon>Hyphomicrobiales</taxon>
        <taxon>Hyphomicrobiaceae</taxon>
        <taxon>Filomicrobium</taxon>
    </lineage>
</organism>
<evidence type="ECO:0000256" key="7">
    <source>
        <dbReference type="ARBA" id="ARBA00022630"/>
    </source>
</evidence>
<keyword evidence="14" id="KW-0157">Chromophore</keyword>
<keyword evidence="5" id="KW-0597">Phosphoprotein</keyword>
<dbReference type="Pfam" id="PF00989">
    <property type="entry name" value="PAS"/>
    <property type="match status" value="1"/>
</dbReference>
<evidence type="ECO:0000256" key="13">
    <source>
        <dbReference type="ARBA" id="ARBA00022840"/>
    </source>
</evidence>
<dbReference type="InterPro" id="IPR011102">
    <property type="entry name" value="Sig_transdc_His_kinase_HWE"/>
</dbReference>
<accession>A0A0D6JCY9</accession>
<evidence type="ECO:0000313" key="19">
    <source>
        <dbReference type="EMBL" id="CPR17536.1"/>
    </source>
</evidence>
<evidence type="ECO:0000259" key="18">
    <source>
        <dbReference type="PROSITE" id="PS50113"/>
    </source>
</evidence>
<dbReference type="PANTHER" id="PTHR41523">
    <property type="entry name" value="TWO-COMPONENT SYSTEM SENSOR PROTEIN"/>
    <property type="match status" value="1"/>
</dbReference>
<dbReference type="OrthoDB" id="341208at2"/>
<evidence type="ECO:0000256" key="12">
    <source>
        <dbReference type="ARBA" id="ARBA00022777"/>
    </source>
</evidence>
<dbReference type="PROSITE" id="PS50113">
    <property type="entry name" value="PAC"/>
    <property type="match status" value="3"/>
</dbReference>
<dbReference type="KEGG" id="fil:BN1229_v1_1302"/>
<feature type="domain" description="PAC" evidence="18">
    <location>
        <begin position="240"/>
        <end position="292"/>
    </location>
</feature>
<dbReference type="InterPro" id="IPR013767">
    <property type="entry name" value="PAS_fold"/>
</dbReference>
<dbReference type="InterPro" id="IPR013655">
    <property type="entry name" value="PAS_fold_3"/>
</dbReference>
<evidence type="ECO:0000256" key="5">
    <source>
        <dbReference type="ARBA" id="ARBA00022553"/>
    </source>
</evidence>
<keyword evidence="4" id="KW-0600">Photoreceptor protein</keyword>
<dbReference type="InterPro" id="IPR001610">
    <property type="entry name" value="PAC"/>
</dbReference>
<dbReference type="GO" id="GO:0009881">
    <property type="term" value="F:photoreceptor activity"/>
    <property type="evidence" value="ECO:0007669"/>
    <property type="project" value="UniProtKB-KW"/>
</dbReference>
<dbReference type="GO" id="GO:0005524">
    <property type="term" value="F:ATP binding"/>
    <property type="evidence" value="ECO:0007669"/>
    <property type="project" value="UniProtKB-KW"/>
</dbReference>
<dbReference type="SMART" id="SM00911">
    <property type="entry name" value="HWE_HK"/>
    <property type="match status" value="1"/>
</dbReference>
<dbReference type="FunFam" id="3.30.450.20:FF:000099">
    <property type="entry name" value="Sensory box sensor histidine kinase"/>
    <property type="match status" value="1"/>
</dbReference>
<keyword evidence="11" id="KW-0547">Nucleotide-binding</keyword>
<evidence type="ECO:0000256" key="6">
    <source>
        <dbReference type="ARBA" id="ARBA00022606"/>
    </source>
</evidence>
<dbReference type="SMART" id="SM00086">
    <property type="entry name" value="PAC"/>
    <property type="match status" value="3"/>
</dbReference>
<keyword evidence="16" id="KW-0675">Receptor</keyword>
<dbReference type="Gene3D" id="3.30.565.10">
    <property type="entry name" value="Histidine kinase-like ATPase, C-terminal domain"/>
    <property type="match status" value="1"/>
</dbReference>
<keyword evidence="13" id="KW-0067">ATP-binding</keyword>
<evidence type="ECO:0000256" key="16">
    <source>
        <dbReference type="ARBA" id="ARBA00023170"/>
    </source>
</evidence>
<dbReference type="RefSeq" id="WP_046477367.1">
    <property type="nucleotide sequence ID" value="NZ_LN829118.1"/>
</dbReference>
<keyword evidence="15" id="KW-0843">Virulence</keyword>
<comment type="catalytic activity">
    <reaction evidence="1">
        <text>ATP + protein L-histidine = ADP + protein N-phospho-L-histidine.</text>
        <dbReference type="EC" id="2.7.13.3"/>
    </reaction>
</comment>
<dbReference type="InterPro" id="IPR000700">
    <property type="entry name" value="PAS-assoc_C"/>
</dbReference>
<dbReference type="InterPro" id="IPR035965">
    <property type="entry name" value="PAS-like_dom_sf"/>
</dbReference>
<dbReference type="KEGG" id="fiy:BN1229_v1_1301"/>
<evidence type="ECO:0000256" key="15">
    <source>
        <dbReference type="ARBA" id="ARBA00023026"/>
    </source>
</evidence>
<dbReference type="SMART" id="SM00091">
    <property type="entry name" value="PAS"/>
    <property type="match status" value="3"/>
</dbReference>
<dbReference type="Pfam" id="PF08448">
    <property type="entry name" value="PAS_4"/>
    <property type="match status" value="1"/>
</dbReference>
<dbReference type="EC" id="2.7.13.3" evidence="2"/>
<dbReference type="CDD" id="cd00130">
    <property type="entry name" value="PAS"/>
    <property type="match status" value="2"/>
</dbReference>
<evidence type="ECO:0000259" key="17">
    <source>
        <dbReference type="PROSITE" id="PS50112"/>
    </source>
</evidence>
<evidence type="ECO:0000256" key="11">
    <source>
        <dbReference type="ARBA" id="ARBA00022741"/>
    </source>
</evidence>
<dbReference type="Pfam" id="PF07536">
    <property type="entry name" value="HWE_HK"/>
    <property type="match status" value="1"/>
</dbReference>
<dbReference type="SUPFAM" id="SSF55785">
    <property type="entry name" value="PYP-like sensor domain (PAS domain)"/>
    <property type="match status" value="3"/>
</dbReference>
<protein>
    <recommendedName>
        <fullName evidence="3">Blue-light-activated histidine kinase</fullName>
        <ecNumber evidence="2">2.7.13.3</ecNumber>
    </recommendedName>
</protein>
<evidence type="ECO:0000256" key="1">
    <source>
        <dbReference type="ARBA" id="ARBA00000085"/>
    </source>
</evidence>
<dbReference type="AlphaFoldDB" id="A0A0D6JCY9"/>
<keyword evidence="9" id="KW-0808">Transferase</keyword>
<name>A0A0D6JCY9_9HYPH</name>
<dbReference type="GO" id="GO:0004673">
    <property type="term" value="F:protein histidine kinase activity"/>
    <property type="evidence" value="ECO:0007669"/>
    <property type="project" value="UniProtKB-EC"/>
</dbReference>